<gene>
    <name evidence="2" type="ORF">JCM19240_3857</name>
</gene>
<comment type="caution">
    <text evidence="2">The sequence shown here is derived from an EMBL/GenBank/DDBJ whole genome shotgun (WGS) entry which is preliminary data.</text>
</comment>
<reference evidence="2 3" key="2">
    <citation type="submission" date="2014-09" db="EMBL/GenBank/DDBJ databases">
        <authorList>
            <consortium name="NBRP consortium"/>
            <person name="Sawabe T."/>
            <person name="Meirelles P."/>
            <person name="Nakanishi M."/>
            <person name="Sayaka M."/>
            <person name="Hattori M."/>
            <person name="Ohkuma M."/>
        </authorList>
    </citation>
    <scope>NUCLEOTIDE SEQUENCE [LARGE SCALE GENOMIC DNA]</scope>
    <source>
        <strain evidence="2 3">JCM 19240</strain>
    </source>
</reference>
<dbReference type="Proteomes" id="UP000029224">
    <property type="component" value="Unassembled WGS sequence"/>
</dbReference>
<evidence type="ECO:0000256" key="1">
    <source>
        <dbReference type="SAM" id="Coils"/>
    </source>
</evidence>
<sequence length="137" mass="15690">MEIQGAKQSLSLAQQLTTIKQQAQLSYQKLRDKNYISEITFKDYQSSLVRLQAEEQSKIMLIQQLEREQINTQHQLDHVQLQGNTRALEINRQLDNVKQQQIELLSNVETTQLSPVDGEIATLRVESGQTVVGRNLS</sequence>
<evidence type="ECO:0000313" key="3">
    <source>
        <dbReference type="Proteomes" id="UP000029224"/>
    </source>
</evidence>
<dbReference type="AlphaFoldDB" id="A0A090TAD9"/>
<keyword evidence="1" id="KW-0175">Coiled coil</keyword>
<accession>A0A090TAD9</accession>
<evidence type="ECO:0000313" key="2">
    <source>
        <dbReference type="EMBL" id="GAL36891.1"/>
    </source>
</evidence>
<dbReference type="EMBL" id="BBMT01000013">
    <property type="protein sequence ID" value="GAL36891.1"/>
    <property type="molecule type" value="Genomic_DNA"/>
</dbReference>
<organism evidence="2 3">
    <name type="scientific">Vibrio maritimus</name>
    <dbReference type="NCBI Taxonomy" id="990268"/>
    <lineage>
        <taxon>Bacteria</taxon>
        <taxon>Pseudomonadati</taxon>
        <taxon>Pseudomonadota</taxon>
        <taxon>Gammaproteobacteria</taxon>
        <taxon>Vibrionales</taxon>
        <taxon>Vibrionaceae</taxon>
        <taxon>Vibrio</taxon>
    </lineage>
</organism>
<reference evidence="2 3" key="1">
    <citation type="submission" date="2014-09" db="EMBL/GenBank/DDBJ databases">
        <title>Vibrio maritimus JCM 19240. (C210) whole genome shotgun sequence.</title>
        <authorList>
            <person name="Sawabe T."/>
            <person name="Meirelles P."/>
            <person name="Nakanishi M."/>
            <person name="Sayaka M."/>
            <person name="Hattori M."/>
            <person name="Ohkuma M."/>
        </authorList>
    </citation>
    <scope>NUCLEOTIDE SEQUENCE [LARGE SCALE GENOMIC DNA]</scope>
    <source>
        <strain evidence="2 3">JCM 19240</strain>
    </source>
</reference>
<keyword evidence="3" id="KW-1185">Reference proteome</keyword>
<name>A0A090TAD9_9VIBR</name>
<feature type="coiled-coil region" evidence="1">
    <location>
        <begin position="13"/>
        <end position="82"/>
    </location>
</feature>
<proteinExistence type="predicted"/>
<evidence type="ECO:0008006" key="4">
    <source>
        <dbReference type="Google" id="ProtNLM"/>
    </source>
</evidence>
<protein>
    <recommendedName>
        <fullName evidence="4">HlyD family secretion protein</fullName>
    </recommendedName>
</protein>